<dbReference type="EMBL" id="SSOP01000851">
    <property type="protein sequence ID" value="KAB5587704.1"/>
    <property type="molecule type" value="Genomic_DNA"/>
</dbReference>
<feature type="compositionally biased region" description="Low complexity" evidence="1">
    <location>
        <begin position="34"/>
        <end position="43"/>
    </location>
</feature>
<reference evidence="2 3" key="1">
    <citation type="journal article" date="2019" name="Fungal Biol. Biotechnol.">
        <title>Draft genome sequence of fastidious pathogen Ceratobasidium theobromae, which causes vascular-streak dieback in Theobroma cacao.</title>
        <authorList>
            <person name="Ali S.S."/>
            <person name="Asman A."/>
            <person name="Shao J."/>
            <person name="Firmansyah A.P."/>
            <person name="Susilo A.W."/>
            <person name="Rosmana A."/>
            <person name="McMahon P."/>
            <person name="Junaid M."/>
            <person name="Guest D."/>
            <person name="Kheng T.Y."/>
            <person name="Meinhardt L.W."/>
            <person name="Bailey B.A."/>
        </authorList>
    </citation>
    <scope>NUCLEOTIDE SEQUENCE [LARGE SCALE GENOMIC DNA]</scope>
    <source>
        <strain evidence="2 3">CT2</strain>
    </source>
</reference>
<keyword evidence="3" id="KW-1185">Reference proteome</keyword>
<feature type="compositionally biased region" description="Pro residues" evidence="1">
    <location>
        <begin position="258"/>
        <end position="272"/>
    </location>
</feature>
<name>A0A5N5Q7R1_9AGAM</name>
<comment type="caution">
    <text evidence="2">The sequence shown here is derived from an EMBL/GenBank/DDBJ whole genome shotgun (WGS) entry which is preliminary data.</text>
</comment>
<dbReference type="Proteomes" id="UP000383932">
    <property type="component" value="Unassembled WGS sequence"/>
</dbReference>
<evidence type="ECO:0000313" key="2">
    <source>
        <dbReference type="EMBL" id="KAB5587704.1"/>
    </source>
</evidence>
<dbReference type="AlphaFoldDB" id="A0A5N5Q7R1"/>
<feature type="compositionally biased region" description="Low complexity" evidence="1">
    <location>
        <begin position="228"/>
        <end position="243"/>
    </location>
</feature>
<gene>
    <name evidence="2" type="ORF">CTheo_8856</name>
</gene>
<feature type="region of interest" description="Disordered" evidence="1">
    <location>
        <begin position="213"/>
        <end position="284"/>
    </location>
</feature>
<feature type="compositionally biased region" description="Polar residues" evidence="1">
    <location>
        <begin position="142"/>
        <end position="152"/>
    </location>
</feature>
<sequence>MFEDLEESPIRIGTPNSLLMDQSTAHIPSPPSPVESELSVTSSAASKVIHAPIAQSTPGRSQILLEEEPEDLQPLPSRRVSFPGERQPIREPPPHAAFVTRRTSIGTRRASGRPMVQPESFTHVSMIPEEEEVIIPAVPPRSRTSTEVSQCTPEEPPELQYLREPLPPQQASNINLSKQGIPIVQEIVSKMHQEPVSCHNHLPQHIQSRILTSRHLKEMFDDPPPQSPLGGYPPEDPDPYGYDNDSSNHRPPPRRPRPPPGPPGPPGPPAGPDPYANQAAAQPA</sequence>
<accession>A0A5N5Q7R1</accession>
<organism evidence="2 3">
    <name type="scientific">Ceratobasidium theobromae</name>
    <dbReference type="NCBI Taxonomy" id="1582974"/>
    <lineage>
        <taxon>Eukaryota</taxon>
        <taxon>Fungi</taxon>
        <taxon>Dikarya</taxon>
        <taxon>Basidiomycota</taxon>
        <taxon>Agaricomycotina</taxon>
        <taxon>Agaricomycetes</taxon>
        <taxon>Cantharellales</taxon>
        <taxon>Ceratobasidiaceae</taxon>
        <taxon>Ceratobasidium</taxon>
    </lineage>
</organism>
<feature type="region of interest" description="Disordered" evidence="1">
    <location>
        <begin position="1"/>
        <end position="97"/>
    </location>
</feature>
<feature type="compositionally biased region" description="Polar residues" evidence="1">
    <location>
        <begin position="14"/>
        <end position="26"/>
    </location>
</feature>
<feature type="region of interest" description="Disordered" evidence="1">
    <location>
        <begin position="137"/>
        <end position="160"/>
    </location>
</feature>
<protein>
    <submittedName>
        <fullName evidence="2">Uncharacterized protein</fullName>
    </submittedName>
</protein>
<proteinExistence type="predicted"/>
<evidence type="ECO:0000256" key="1">
    <source>
        <dbReference type="SAM" id="MobiDB-lite"/>
    </source>
</evidence>
<evidence type="ECO:0000313" key="3">
    <source>
        <dbReference type="Proteomes" id="UP000383932"/>
    </source>
</evidence>